<feature type="non-terminal residue" evidence="2">
    <location>
        <position position="1"/>
    </location>
</feature>
<gene>
    <name evidence="2" type="ORF">LCGC14_2451640</name>
</gene>
<sequence length="36" mass="3706">NVSSVKELQALANNAPQAAHSKPSEPETGQDTGESI</sequence>
<feature type="region of interest" description="Disordered" evidence="1">
    <location>
        <begin position="1"/>
        <end position="36"/>
    </location>
</feature>
<comment type="caution">
    <text evidence="2">The sequence shown here is derived from an EMBL/GenBank/DDBJ whole genome shotgun (WGS) entry which is preliminary data.</text>
</comment>
<dbReference type="EMBL" id="LAZR01037951">
    <property type="protein sequence ID" value="KKL20816.1"/>
    <property type="molecule type" value="Genomic_DNA"/>
</dbReference>
<feature type="compositionally biased region" description="Polar residues" evidence="1">
    <location>
        <begin position="27"/>
        <end position="36"/>
    </location>
</feature>
<proteinExistence type="predicted"/>
<feature type="compositionally biased region" description="Low complexity" evidence="1">
    <location>
        <begin position="8"/>
        <end position="19"/>
    </location>
</feature>
<reference evidence="2" key="1">
    <citation type="journal article" date="2015" name="Nature">
        <title>Complex archaea that bridge the gap between prokaryotes and eukaryotes.</title>
        <authorList>
            <person name="Spang A."/>
            <person name="Saw J.H."/>
            <person name="Jorgensen S.L."/>
            <person name="Zaremba-Niedzwiedzka K."/>
            <person name="Martijn J."/>
            <person name="Lind A.E."/>
            <person name="van Eijk R."/>
            <person name="Schleper C."/>
            <person name="Guy L."/>
            <person name="Ettema T.J."/>
        </authorList>
    </citation>
    <scope>NUCLEOTIDE SEQUENCE</scope>
</reference>
<protein>
    <submittedName>
        <fullName evidence="2">Uncharacterized protein</fullName>
    </submittedName>
</protein>
<name>A0A0F9DT23_9ZZZZ</name>
<accession>A0A0F9DT23</accession>
<dbReference type="AlphaFoldDB" id="A0A0F9DT23"/>
<evidence type="ECO:0000256" key="1">
    <source>
        <dbReference type="SAM" id="MobiDB-lite"/>
    </source>
</evidence>
<evidence type="ECO:0000313" key="2">
    <source>
        <dbReference type="EMBL" id="KKL20816.1"/>
    </source>
</evidence>
<organism evidence="2">
    <name type="scientific">marine sediment metagenome</name>
    <dbReference type="NCBI Taxonomy" id="412755"/>
    <lineage>
        <taxon>unclassified sequences</taxon>
        <taxon>metagenomes</taxon>
        <taxon>ecological metagenomes</taxon>
    </lineage>
</organism>